<protein>
    <recommendedName>
        <fullName evidence="3">DNA primase/polymerase bifunctional N-terminal domain-containing protein</fullName>
    </recommendedName>
</protein>
<gene>
    <name evidence="1" type="ORF">FHS42_003103</name>
</gene>
<evidence type="ECO:0000313" key="1">
    <source>
        <dbReference type="EMBL" id="MBB5936034.1"/>
    </source>
</evidence>
<evidence type="ECO:0008006" key="3">
    <source>
        <dbReference type="Google" id="ProtNLM"/>
    </source>
</evidence>
<accession>A0A7W9Q9F3</accession>
<dbReference type="Proteomes" id="UP000588098">
    <property type="component" value="Unassembled WGS sequence"/>
</dbReference>
<dbReference type="RefSeq" id="WP_246494738.1">
    <property type="nucleotide sequence ID" value="NZ_JACHJL010000006.1"/>
</dbReference>
<dbReference type="EMBL" id="JACHJL010000006">
    <property type="protein sequence ID" value="MBB5936034.1"/>
    <property type="molecule type" value="Genomic_DNA"/>
</dbReference>
<evidence type="ECO:0000313" key="2">
    <source>
        <dbReference type="Proteomes" id="UP000588098"/>
    </source>
</evidence>
<sequence>MSDAGARSSVRWLASAASDPEACLADWERNPLGVALLPAGRLWDVLIMSGEVGGPTFDMLSRSVERLGPVLADFSDSQVGFFVPPGTATRWVATGVRGVGHGAWLVVPYPGRATGGVRWINPPDGSGTLIGSAALELAMREAASPEPAPGEGG</sequence>
<proteinExistence type="predicted"/>
<reference evidence="1 2" key="1">
    <citation type="submission" date="2020-08" db="EMBL/GenBank/DDBJ databases">
        <title>Genomic Encyclopedia of Type Strains, Phase III (KMG-III): the genomes of soil and plant-associated and newly described type strains.</title>
        <authorList>
            <person name="Whitman W."/>
        </authorList>
    </citation>
    <scope>NUCLEOTIDE SEQUENCE [LARGE SCALE GENOMIC DNA]</scope>
    <source>
        <strain evidence="1 2">CECT 8305</strain>
    </source>
</reference>
<name>A0A7W9Q9F3_9ACTN</name>
<keyword evidence="2" id="KW-1185">Reference proteome</keyword>
<organism evidence="1 2">
    <name type="scientific">Streptomyces zagrosensis</name>
    <dbReference type="NCBI Taxonomy" id="1042984"/>
    <lineage>
        <taxon>Bacteria</taxon>
        <taxon>Bacillati</taxon>
        <taxon>Actinomycetota</taxon>
        <taxon>Actinomycetes</taxon>
        <taxon>Kitasatosporales</taxon>
        <taxon>Streptomycetaceae</taxon>
        <taxon>Streptomyces</taxon>
    </lineage>
</organism>
<comment type="caution">
    <text evidence="1">The sequence shown here is derived from an EMBL/GenBank/DDBJ whole genome shotgun (WGS) entry which is preliminary data.</text>
</comment>
<dbReference type="AlphaFoldDB" id="A0A7W9Q9F3"/>